<keyword evidence="1" id="KW-0812">Transmembrane</keyword>
<keyword evidence="3" id="KW-1185">Reference proteome</keyword>
<dbReference type="Proteomes" id="UP001500185">
    <property type="component" value="Unassembled WGS sequence"/>
</dbReference>
<keyword evidence="1" id="KW-0472">Membrane</keyword>
<sequence>MSSDISFKKGASFVSSMAFLLASTNLVIVLGIVISMFLGWQFVLGEYGGGILLLEKALKYLAFISFIWLLVGIQVQYIFNY</sequence>
<gene>
    <name evidence="2" type="ORF">GCM10009433_03590</name>
</gene>
<organism evidence="2 3">
    <name type="scientific">Psychroflexus lacisalsi</name>
    <dbReference type="NCBI Taxonomy" id="503928"/>
    <lineage>
        <taxon>Bacteria</taxon>
        <taxon>Pseudomonadati</taxon>
        <taxon>Bacteroidota</taxon>
        <taxon>Flavobacteriia</taxon>
        <taxon>Flavobacteriales</taxon>
        <taxon>Flavobacteriaceae</taxon>
        <taxon>Psychroflexus</taxon>
    </lineage>
</organism>
<accession>A0ABN1K1X6</accession>
<dbReference type="EMBL" id="BAAAGG010000004">
    <property type="protein sequence ID" value="GAA0752515.1"/>
    <property type="molecule type" value="Genomic_DNA"/>
</dbReference>
<name>A0ABN1K1X6_9FLAO</name>
<feature type="transmembrane region" description="Helical" evidence="1">
    <location>
        <begin position="12"/>
        <end position="40"/>
    </location>
</feature>
<feature type="transmembrane region" description="Helical" evidence="1">
    <location>
        <begin position="60"/>
        <end position="79"/>
    </location>
</feature>
<reference evidence="2 3" key="1">
    <citation type="journal article" date="2019" name="Int. J. Syst. Evol. Microbiol.">
        <title>The Global Catalogue of Microorganisms (GCM) 10K type strain sequencing project: providing services to taxonomists for standard genome sequencing and annotation.</title>
        <authorList>
            <consortium name="The Broad Institute Genomics Platform"/>
            <consortium name="The Broad Institute Genome Sequencing Center for Infectious Disease"/>
            <person name="Wu L."/>
            <person name="Ma J."/>
        </authorList>
    </citation>
    <scope>NUCLEOTIDE SEQUENCE [LARGE SCALE GENOMIC DNA]</scope>
    <source>
        <strain evidence="2 3">JCM 16231</strain>
    </source>
</reference>
<evidence type="ECO:0000313" key="2">
    <source>
        <dbReference type="EMBL" id="GAA0752515.1"/>
    </source>
</evidence>
<keyword evidence="1" id="KW-1133">Transmembrane helix</keyword>
<protein>
    <submittedName>
        <fullName evidence="2">Uncharacterized protein</fullName>
    </submittedName>
</protein>
<evidence type="ECO:0000313" key="3">
    <source>
        <dbReference type="Proteomes" id="UP001500185"/>
    </source>
</evidence>
<evidence type="ECO:0000256" key="1">
    <source>
        <dbReference type="SAM" id="Phobius"/>
    </source>
</evidence>
<proteinExistence type="predicted"/>
<comment type="caution">
    <text evidence="2">The sequence shown here is derived from an EMBL/GenBank/DDBJ whole genome shotgun (WGS) entry which is preliminary data.</text>
</comment>